<name>A0A4Y7LQT7_9CRUS</name>
<sequence length="371" mass="41224">MVADIFVQSPISSVWIQLNKQSILSYEYITEELTKLDGICSRNVPFKLYNGCEEILPGSQQPWPTETDAFIRASASLSGGKGGFGSMLRAIGAQIEKTTNREACRDLSGRRLRDINEEKRLKDWVSKQADREKEREDRKQKKLDKLRQEYKHEFHDPEYFKARSEVTDKVHDALVQGIQASASEEDPATQNKRKASDDGPPKKKPALWLGVSDNSDDSDDTDTECKPGPSGHSKILQQEEESATQADSEMIVDESCTSSAAITEQVTPSPVIPEPQQEQSSVPEVVEAVPKTAPPPVVEEPKDYPPIDLDQFESPQELEPLGLNHLKSDLTRRGLKCGGTLSERACRLFSVKGLSADQIEPALLAKPPKKK</sequence>
<comment type="subcellular location">
    <subcellularLocation>
        <location evidence="2">Cytoplasm</location>
    </subcellularLocation>
    <subcellularLocation>
        <location evidence="1">Nucleus</location>
    </subcellularLocation>
</comment>
<keyword evidence="8" id="KW-0131">Cell cycle</keyword>
<accession>A0A4Y7LQT7</accession>
<evidence type="ECO:0000256" key="4">
    <source>
        <dbReference type="ARBA" id="ARBA00022490"/>
    </source>
</evidence>
<evidence type="ECO:0000259" key="11">
    <source>
        <dbReference type="Pfam" id="PF22782"/>
    </source>
</evidence>
<evidence type="ECO:0000256" key="7">
    <source>
        <dbReference type="ARBA" id="ARBA00023242"/>
    </source>
</evidence>
<feature type="compositionally biased region" description="Polar residues" evidence="9">
    <location>
        <begin position="255"/>
        <end position="268"/>
    </location>
</feature>
<dbReference type="GO" id="GO:0005737">
    <property type="term" value="C:cytoplasm"/>
    <property type="evidence" value="ECO:0007669"/>
    <property type="project" value="UniProtKB-SubCell"/>
</dbReference>
<comment type="similarity">
    <text evidence="3">Belongs to the SDE2 family.</text>
</comment>
<feature type="domain" description="SDE2/SF3A3 SAP" evidence="10">
    <location>
        <begin position="301"/>
        <end position="366"/>
    </location>
</feature>
<keyword evidence="6" id="KW-0508">mRNA splicing</keyword>
<evidence type="ECO:0000256" key="5">
    <source>
        <dbReference type="ARBA" id="ARBA00022664"/>
    </source>
</evidence>
<evidence type="ECO:0000256" key="6">
    <source>
        <dbReference type="ARBA" id="ARBA00023187"/>
    </source>
</evidence>
<reference evidence="12" key="1">
    <citation type="submission" date="2018-08" db="EMBL/GenBank/DDBJ databases">
        <authorList>
            <person name="Cornetti L."/>
        </authorList>
    </citation>
    <scope>NUCLEOTIDE SEQUENCE</scope>
    <source>
        <strain evidence="12">FI-BAL1-1</strain>
    </source>
</reference>
<evidence type="ECO:0000256" key="9">
    <source>
        <dbReference type="SAM" id="MobiDB-lite"/>
    </source>
</evidence>
<dbReference type="GO" id="GO:0006397">
    <property type="term" value="P:mRNA processing"/>
    <property type="evidence" value="ECO:0007669"/>
    <property type="project" value="UniProtKB-KW"/>
</dbReference>
<keyword evidence="7" id="KW-0539">Nucleus</keyword>
<dbReference type="InterPro" id="IPR051421">
    <property type="entry name" value="RNA_Proc_DNA_Dmg_Regulator"/>
</dbReference>
<protein>
    <submittedName>
        <fullName evidence="12">EOG090X0OE5</fullName>
    </submittedName>
</protein>
<evidence type="ECO:0000256" key="1">
    <source>
        <dbReference type="ARBA" id="ARBA00004123"/>
    </source>
</evidence>
<feature type="region of interest" description="Disordered" evidence="9">
    <location>
        <begin position="179"/>
        <end position="310"/>
    </location>
</feature>
<dbReference type="Pfam" id="PF13297">
    <property type="entry name" value="SDE2_2C"/>
    <property type="match status" value="1"/>
</dbReference>
<dbReference type="GO" id="GO:0008380">
    <property type="term" value="P:RNA splicing"/>
    <property type="evidence" value="ECO:0007669"/>
    <property type="project" value="UniProtKB-KW"/>
</dbReference>
<dbReference type="InterPro" id="IPR025086">
    <property type="entry name" value="SDE2/SF3A3_SAP"/>
</dbReference>
<keyword evidence="4" id="KW-0963">Cytoplasm</keyword>
<gene>
    <name evidence="12" type="primary">EOG090X0OE5</name>
</gene>
<proteinExistence type="evidence at transcript level"/>
<keyword evidence="5" id="KW-0507">mRNA processing</keyword>
<organism evidence="12">
    <name type="scientific">Eubosmina coregoni</name>
    <dbReference type="NCBI Taxonomy" id="186181"/>
    <lineage>
        <taxon>Eukaryota</taxon>
        <taxon>Metazoa</taxon>
        <taxon>Ecdysozoa</taxon>
        <taxon>Arthropoda</taxon>
        <taxon>Crustacea</taxon>
        <taxon>Branchiopoda</taxon>
        <taxon>Diplostraca</taxon>
        <taxon>Cladocera</taxon>
        <taxon>Anomopoda</taxon>
        <taxon>Bosminidae</taxon>
        <taxon>Eubosmina</taxon>
    </lineage>
</organism>
<dbReference type="EMBL" id="LR000613">
    <property type="protein sequence ID" value="SVE70232.1"/>
    <property type="molecule type" value="mRNA"/>
</dbReference>
<evidence type="ECO:0000259" key="10">
    <source>
        <dbReference type="Pfam" id="PF13297"/>
    </source>
</evidence>
<evidence type="ECO:0000256" key="3">
    <source>
        <dbReference type="ARBA" id="ARBA00008726"/>
    </source>
</evidence>
<dbReference type="GO" id="GO:0005634">
    <property type="term" value="C:nucleus"/>
    <property type="evidence" value="ECO:0007669"/>
    <property type="project" value="UniProtKB-SubCell"/>
</dbReference>
<dbReference type="InterPro" id="IPR053822">
    <property type="entry name" value="SDE2-like_dom"/>
</dbReference>
<dbReference type="Pfam" id="PF22782">
    <property type="entry name" value="SDE2"/>
    <property type="match status" value="1"/>
</dbReference>
<dbReference type="PANTHER" id="PTHR12786">
    <property type="entry name" value="SPLICING FACTOR SF3A-RELATED"/>
    <property type="match status" value="1"/>
</dbReference>
<evidence type="ECO:0000313" key="12">
    <source>
        <dbReference type="EMBL" id="SVE70232.1"/>
    </source>
</evidence>
<evidence type="ECO:0000256" key="2">
    <source>
        <dbReference type="ARBA" id="ARBA00004496"/>
    </source>
</evidence>
<dbReference type="PANTHER" id="PTHR12786:SF1">
    <property type="entry name" value="SPLICING REGULATOR SDE2"/>
    <property type="match status" value="1"/>
</dbReference>
<evidence type="ECO:0000256" key="8">
    <source>
        <dbReference type="ARBA" id="ARBA00023306"/>
    </source>
</evidence>
<dbReference type="AlphaFoldDB" id="A0A4Y7LQT7"/>
<feature type="region of interest" description="Disordered" evidence="9">
    <location>
        <begin position="125"/>
        <end position="150"/>
    </location>
</feature>
<feature type="domain" description="SDE2-like" evidence="11">
    <location>
        <begin position="79"/>
        <end position="174"/>
    </location>
</feature>